<dbReference type="AlphaFoldDB" id="A0A7X5YMS7"/>
<dbReference type="InterPro" id="IPR001387">
    <property type="entry name" value="Cro/C1-type_HTH"/>
</dbReference>
<dbReference type="SUPFAM" id="SSF47413">
    <property type="entry name" value="lambda repressor-like DNA-binding domains"/>
    <property type="match status" value="1"/>
</dbReference>
<dbReference type="EMBL" id="JAATJM010000002">
    <property type="protein sequence ID" value="NJC42061.1"/>
    <property type="molecule type" value="Genomic_DNA"/>
</dbReference>
<sequence length="168" mass="18479">MDRADRQSQSETLSAALRLIRSHRRMKSADVAHGMNMALRSYEHFEAGGGRVNLDRIHRFAEVTDSDPYAILAALALGSPEFALRTVDNKLMTILMVALQEFDEEVGDVLAELDARTIINTFTRALKDLALQSVRRDTAANAWLQQRLGRLVSPGDGEDEGSSGTPAP</sequence>
<comment type="caution">
    <text evidence="1">The sequence shown here is derived from an EMBL/GenBank/DDBJ whole genome shotgun (WGS) entry which is preliminary data.</text>
</comment>
<dbReference type="CDD" id="cd00093">
    <property type="entry name" value="HTH_XRE"/>
    <property type="match status" value="1"/>
</dbReference>
<dbReference type="Proteomes" id="UP000587415">
    <property type="component" value="Unassembled WGS sequence"/>
</dbReference>
<dbReference type="GO" id="GO:0003677">
    <property type="term" value="F:DNA binding"/>
    <property type="evidence" value="ECO:0007669"/>
    <property type="project" value="InterPro"/>
</dbReference>
<protein>
    <submittedName>
        <fullName evidence="1">Transcriptional regulator with XRE-family HTH domain</fullName>
    </submittedName>
</protein>
<name>A0A7X5YMS7_9CAUL</name>
<proteinExistence type="predicted"/>
<evidence type="ECO:0000313" key="1">
    <source>
        <dbReference type="EMBL" id="NJC42061.1"/>
    </source>
</evidence>
<dbReference type="RefSeq" id="WP_209282550.1">
    <property type="nucleotide sequence ID" value="NZ_JAATJM010000002.1"/>
</dbReference>
<evidence type="ECO:0000313" key="2">
    <source>
        <dbReference type="Proteomes" id="UP000587415"/>
    </source>
</evidence>
<keyword evidence="2" id="KW-1185">Reference proteome</keyword>
<accession>A0A7X5YMS7</accession>
<dbReference type="InterPro" id="IPR010982">
    <property type="entry name" value="Lambda_DNA-bd_dom_sf"/>
</dbReference>
<organism evidence="1 2">
    <name type="scientific">Brevundimonas alba</name>
    <dbReference type="NCBI Taxonomy" id="74314"/>
    <lineage>
        <taxon>Bacteria</taxon>
        <taxon>Pseudomonadati</taxon>
        <taxon>Pseudomonadota</taxon>
        <taxon>Alphaproteobacteria</taxon>
        <taxon>Caulobacterales</taxon>
        <taxon>Caulobacteraceae</taxon>
        <taxon>Brevundimonas</taxon>
    </lineage>
</organism>
<gene>
    <name evidence="1" type="ORF">GGQ87_002356</name>
</gene>
<reference evidence="1 2" key="1">
    <citation type="submission" date="2020-03" db="EMBL/GenBank/DDBJ databases">
        <title>Genomic Encyclopedia of Type Strains, Phase IV (KMG-IV): sequencing the most valuable type-strain genomes for metagenomic binning, comparative biology and taxonomic classification.</title>
        <authorList>
            <person name="Goeker M."/>
        </authorList>
    </citation>
    <scope>NUCLEOTIDE SEQUENCE [LARGE SCALE GENOMIC DNA]</scope>
    <source>
        <strain evidence="1 2">DSM 4736</strain>
    </source>
</reference>